<organism evidence="1 2">
    <name type="scientific">Rotaria sordida</name>
    <dbReference type="NCBI Taxonomy" id="392033"/>
    <lineage>
        <taxon>Eukaryota</taxon>
        <taxon>Metazoa</taxon>
        <taxon>Spiralia</taxon>
        <taxon>Gnathifera</taxon>
        <taxon>Rotifera</taxon>
        <taxon>Eurotatoria</taxon>
        <taxon>Bdelloidea</taxon>
        <taxon>Philodinida</taxon>
        <taxon>Philodinidae</taxon>
        <taxon>Rotaria</taxon>
    </lineage>
</organism>
<gene>
    <name evidence="1" type="ORF">JBS370_LOCUS26486</name>
</gene>
<proteinExistence type="predicted"/>
<evidence type="ECO:0000313" key="1">
    <source>
        <dbReference type="EMBL" id="CAF4004743.1"/>
    </source>
</evidence>
<accession>A0A819NTJ3</accession>
<evidence type="ECO:0000313" key="2">
    <source>
        <dbReference type="Proteomes" id="UP000663836"/>
    </source>
</evidence>
<protein>
    <submittedName>
        <fullName evidence="1">Uncharacterized protein</fullName>
    </submittedName>
</protein>
<dbReference type="EMBL" id="CAJOBD010004691">
    <property type="protein sequence ID" value="CAF4004743.1"/>
    <property type="molecule type" value="Genomic_DNA"/>
</dbReference>
<dbReference type="Proteomes" id="UP000663836">
    <property type="component" value="Unassembled WGS sequence"/>
</dbReference>
<sequence>HFVAREILYRMTNSSRQTNYIQWLQKQPIHIQNFLGQFYSKSRLTHLQKSIIEMHSNKIELLMKKLYNNQNNIIKYLPLGEFILKLNMPTVTIDEIYTKFVNNM</sequence>
<feature type="non-terminal residue" evidence="1">
    <location>
        <position position="1"/>
    </location>
</feature>
<reference evidence="1" key="1">
    <citation type="submission" date="2021-02" db="EMBL/GenBank/DDBJ databases">
        <authorList>
            <person name="Nowell W R."/>
        </authorList>
    </citation>
    <scope>NUCLEOTIDE SEQUENCE</scope>
</reference>
<name>A0A819NTJ3_9BILA</name>
<comment type="caution">
    <text evidence="1">The sequence shown here is derived from an EMBL/GenBank/DDBJ whole genome shotgun (WGS) entry which is preliminary data.</text>
</comment>
<dbReference type="AlphaFoldDB" id="A0A819NTJ3"/>